<evidence type="ECO:0000256" key="1">
    <source>
        <dbReference type="ARBA" id="ARBA00005806"/>
    </source>
</evidence>
<dbReference type="EMBL" id="LKCM01000148">
    <property type="protein sequence ID" value="KPQ43425.1"/>
    <property type="molecule type" value="Genomic_DNA"/>
</dbReference>
<dbReference type="Pfam" id="PF06050">
    <property type="entry name" value="HGD-D"/>
    <property type="match status" value="1"/>
</dbReference>
<accession>A0A0P7ZI30</accession>
<dbReference type="Gene3D" id="3.40.50.11890">
    <property type="match status" value="1"/>
</dbReference>
<dbReference type="PATRIC" id="fig|1719120.3.peg.2215"/>
<dbReference type="AlphaFoldDB" id="A0A0P7ZI30"/>
<evidence type="ECO:0000313" key="3">
    <source>
        <dbReference type="Proteomes" id="UP000050360"/>
    </source>
</evidence>
<gene>
    <name evidence="2" type="ORF">MPEBLZ_02028</name>
</gene>
<dbReference type="Gene3D" id="3.40.50.11900">
    <property type="match status" value="1"/>
</dbReference>
<reference evidence="2 3" key="1">
    <citation type="submission" date="2015-09" db="EMBL/GenBank/DDBJ databases">
        <title>A metagenomics-based metabolic model of nitrate-dependent anaerobic oxidation of methane by Methanoperedens-like archaea.</title>
        <authorList>
            <person name="Arshad A."/>
            <person name="Speth D.R."/>
            <person name="De Graaf R.M."/>
            <person name="Op Den Camp H.J."/>
            <person name="Jetten M.S."/>
            <person name="Welte C.U."/>
        </authorList>
    </citation>
    <scope>NUCLEOTIDE SEQUENCE [LARGE SCALE GENOMIC DNA]</scope>
</reference>
<dbReference type="NCBIfam" id="NF040772">
    <property type="entry name" value="double_cubane"/>
    <property type="match status" value="1"/>
</dbReference>
<proteinExistence type="inferred from homology"/>
<dbReference type="PANTHER" id="PTHR30548:SF1">
    <property type="entry name" value="DEHYDRATASE SUBUNIT MJ0007-RELATED"/>
    <property type="match status" value="1"/>
</dbReference>
<dbReference type="InterPro" id="IPR010327">
    <property type="entry name" value="FldB/FldC_alpha/beta"/>
</dbReference>
<comment type="caution">
    <text evidence="2">The sequence shown here is derived from an EMBL/GenBank/DDBJ whole genome shotgun (WGS) entry which is preliminary data.</text>
</comment>
<organism evidence="2 3">
    <name type="scientific">Candidatus Methanoperedens nitratireducens</name>
    <dbReference type="NCBI Taxonomy" id="1392998"/>
    <lineage>
        <taxon>Archaea</taxon>
        <taxon>Methanobacteriati</taxon>
        <taxon>Methanobacteriota</taxon>
        <taxon>Stenosarchaea group</taxon>
        <taxon>Methanomicrobia</taxon>
        <taxon>Methanosarcinales</taxon>
        <taxon>ANME-2 cluster</taxon>
        <taxon>Candidatus Methanoperedentaceae</taxon>
        <taxon>Candidatus Methanoperedens</taxon>
    </lineage>
</organism>
<dbReference type="Gene3D" id="1.20.1270.370">
    <property type="match status" value="1"/>
</dbReference>
<dbReference type="PANTHER" id="PTHR30548">
    <property type="entry name" value="2-HYDROXYGLUTARYL-COA DEHYDRATASE, D-COMPONENT-RELATED"/>
    <property type="match status" value="1"/>
</dbReference>
<sequence>MNDQMAENDIILRSLDLFKEAFPGRINQILKSKEGGKKIVGTLCLYVPDELIYACGADRVILCGGRSAPIEAAEEYLPRNLCPLIKSSFGSVIDQKCSKTKSCPHFGMVDLIVAEATCDGKKKMYELLDKYIPTHVMDLPQKPENQNALEYYIKELESLKDVLENLTGNKITDTQLRNEIKSANETRKLLRAIYELRKSDSPPIRGTEILKVVQQMHFLSPDEFKKNLVLLLDELNVTKREFSGPRIMISGCPMAAGNMKVPEIIENQGGLIVVEESCTGTRAFWDLVDENKEPMRAIAERYLKIPCACMYPNERRINQILQLAGDFNVDGVVYYTLQFCHGYNVEKYRVGEALKKSGIPLLSIESDYSGADTEQIKTRVDAFLEMLE</sequence>
<name>A0A0P7ZI30_9EURY</name>
<protein>
    <submittedName>
        <fullName evidence="2">2-hydroxyglutaryl-CoA dehydratase, D-component</fullName>
    </submittedName>
</protein>
<comment type="similarity">
    <text evidence="1">Belongs to the FldB/FldC dehydratase alpha/beta subunit family.</text>
</comment>
<dbReference type="Proteomes" id="UP000050360">
    <property type="component" value="Unassembled WGS sequence"/>
</dbReference>
<dbReference type="InterPro" id="IPR047678">
    <property type="entry name" value="YjiM-like"/>
</dbReference>
<evidence type="ECO:0000313" key="2">
    <source>
        <dbReference type="EMBL" id="KPQ43425.1"/>
    </source>
</evidence>